<evidence type="ECO:0000256" key="10">
    <source>
        <dbReference type="PIRSR" id="PIRSR639901-1"/>
    </source>
</evidence>
<dbReference type="GO" id="GO:0005886">
    <property type="term" value="C:plasma membrane"/>
    <property type="evidence" value="ECO:0007669"/>
    <property type="project" value="UniProtKB-SubCell"/>
</dbReference>
<dbReference type="GO" id="GO:0009245">
    <property type="term" value="P:lipid A biosynthetic process"/>
    <property type="evidence" value="ECO:0007669"/>
    <property type="project" value="TreeGrafter"/>
</dbReference>
<keyword evidence="12" id="KW-0472">Membrane</keyword>
<keyword evidence="15" id="KW-1185">Reference proteome</keyword>
<comment type="similarity">
    <text evidence="3">Belongs to the glycosyltransferase group 1 family. Glycosyltransferase 30 subfamily.</text>
</comment>
<evidence type="ECO:0000313" key="14">
    <source>
        <dbReference type="EMBL" id="ODC04753.1"/>
    </source>
</evidence>
<comment type="catalytic activity">
    <reaction evidence="9 12">
        <text>lipid IVA (E. coli) + CMP-3-deoxy-beta-D-manno-octulosonate = alpha-Kdo-(2-&gt;6)-lipid IVA (E. coli) + CMP + H(+)</text>
        <dbReference type="Rhea" id="RHEA:28066"/>
        <dbReference type="ChEBI" id="CHEBI:15378"/>
        <dbReference type="ChEBI" id="CHEBI:58603"/>
        <dbReference type="ChEBI" id="CHEBI:60364"/>
        <dbReference type="ChEBI" id="CHEBI:60377"/>
        <dbReference type="ChEBI" id="CHEBI:85987"/>
        <dbReference type="EC" id="2.4.99.12"/>
    </reaction>
</comment>
<dbReference type="Gene3D" id="3.40.50.11720">
    <property type="entry name" value="3-Deoxy-D-manno-octulosonic-acid transferase, N-terminal domain"/>
    <property type="match status" value="1"/>
</dbReference>
<evidence type="ECO:0000256" key="5">
    <source>
        <dbReference type="ARBA" id="ARBA00019077"/>
    </source>
</evidence>
<evidence type="ECO:0000313" key="15">
    <source>
        <dbReference type="Proteomes" id="UP000094291"/>
    </source>
</evidence>
<comment type="caution">
    <text evidence="14">The sequence shown here is derived from an EMBL/GenBank/DDBJ whole genome shotgun (WGS) entry which is preliminary data.</text>
</comment>
<comment type="subcellular location">
    <subcellularLocation>
        <location evidence="1">Cell inner membrane</location>
        <topology evidence="1">Single-pass membrane protein</topology>
        <orientation evidence="1">Cytoplasmic side</orientation>
    </subcellularLocation>
    <subcellularLocation>
        <location evidence="12">Cell membrane</location>
    </subcellularLocation>
</comment>
<evidence type="ECO:0000256" key="6">
    <source>
        <dbReference type="ARBA" id="ARBA00022679"/>
    </source>
</evidence>
<dbReference type="PANTHER" id="PTHR42755">
    <property type="entry name" value="3-DEOXY-MANNO-OCTULOSONATE CYTIDYLYLTRANSFERASE"/>
    <property type="match status" value="1"/>
</dbReference>
<dbReference type="PANTHER" id="PTHR42755:SF1">
    <property type="entry name" value="3-DEOXY-D-MANNO-OCTULOSONIC ACID TRANSFERASE, MITOCHONDRIAL-RELATED"/>
    <property type="match status" value="1"/>
</dbReference>
<proteinExistence type="inferred from homology"/>
<accession>A0A1E2VCS5</accession>
<protein>
    <recommendedName>
        <fullName evidence="5 12">3-deoxy-D-manno-octulosonic acid transferase</fullName>
        <shortName evidence="12">Kdo transferase</shortName>
        <ecNumber evidence="4 12">2.4.99.12</ecNumber>
    </recommendedName>
    <alternativeName>
        <fullName evidence="8 12">Lipid IV(A) 3-deoxy-D-manno-octulosonic acid transferase</fullName>
    </alternativeName>
</protein>
<keyword evidence="12" id="KW-0448">Lipopolysaccharide biosynthesis</keyword>
<dbReference type="InterPro" id="IPR038107">
    <property type="entry name" value="Glycos_transf_N_sf"/>
</dbReference>
<feature type="domain" description="3-deoxy-D-manno-octulosonic-acid transferase N-terminal" evidence="13">
    <location>
        <begin position="34"/>
        <end position="208"/>
    </location>
</feature>
<evidence type="ECO:0000256" key="12">
    <source>
        <dbReference type="RuleBase" id="RU365103"/>
    </source>
</evidence>
<organism evidence="14 15">
    <name type="scientific">Terasakiispira papahanaumokuakeensis</name>
    <dbReference type="NCBI Taxonomy" id="197479"/>
    <lineage>
        <taxon>Bacteria</taxon>
        <taxon>Pseudomonadati</taxon>
        <taxon>Pseudomonadota</taxon>
        <taxon>Gammaproteobacteria</taxon>
        <taxon>Oceanospirillales</taxon>
        <taxon>Terasakiispira</taxon>
    </lineage>
</organism>
<dbReference type="InterPro" id="IPR039901">
    <property type="entry name" value="Kdotransferase"/>
</dbReference>
<dbReference type="SUPFAM" id="SSF53756">
    <property type="entry name" value="UDP-Glycosyltransferase/glycogen phosphorylase"/>
    <property type="match status" value="1"/>
</dbReference>
<dbReference type="RefSeq" id="WP_068999737.1">
    <property type="nucleotide sequence ID" value="NZ_MDTQ01000001.1"/>
</dbReference>
<evidence type="ECO:0000256" key="4">
    <source>
        <dbReference type="ARBA" id="ARBA00012621"/>
    </source>
</evidence>
<keyword evidence="6 12" id="KW-0808">Transferase</keyword>
<reference evidence="14 15" key="1">
    <citation type="submission" date="2016-08" db="EMBL/GenBank/DDBJ databases">
        <authorList>
            <person name="Seilhamer J.J."/>
        </authorList>
    </citation>
    <scope>NUCLEOTIDE SEQUENCE [LARGE SCALE GENOMIC DNA]</scope>
    <source>
        <strain evidence="14 15">PH27A</strain>
    </source>
</reference>
<dbReference type="InterPro" id="IPR007507">
    <property type="entry name" value="Glycos_transf_N"/>
</dbReference>
<sequence length="419" mass="46143">MMGWSRRGYSALITALLPVIMHRLKREHTTGLPWSERFGRVQTQHTEGVWIHCASVGEVIAAEPLIHELQDAHPDTPIVITTMTATGAAQVHKRFPDVEHHVLPIDLLTWARRFIAQLKPRLAILMETELWPNLMLACEQAQVPVVVANGRMSAKSLAGYQRLPRLMHETLQKVSALAARDAEDAQRFVQLGLPEERVTLCGSIKFDAHVDASQASAGQALKAQWGTRPVWVAASTHDGEETLLLETHRLLLQQHPDCLLVLVPRHPQRFDEVAALITAADMTMARRSQDEPVVAETQVYLGDTMGELMSLLAAADMVFMGGSWIEVGGHNLLEPAVLGKPLASGPALFNFQDVADRLQAADALDIVDNPDDLARCLRAWIELPAQAQQRGQAAAAVVEANRGALKRQLAVIEPYWPTA</sequence>
<evidence type="ECO:0000256" key="1">
    <source>
        <dbReference type="ARBA" id="ARBA00004388"/>
    </source>
</evidence>
<comment type="pathway">
    <text evidence="2 12">Bacterial outer membrane biogenesis; LPS core biosynthesis.</text>
</comment>
<evidence type="ECO:0000256" key="3">
    <source>
        <dbReference type="ARBA" id="ARBA00006380"/>
    </source>
</evidence>
<dbReference type="GO" id="GO:0009244">
    <property type="term" value="P:lipopolysaccharide core region biosynthetic process"/>
    <property type="evidence" value="ECO:0007669"/>
    <property type="project" value="UniProtKB-UniRule"/>
</dbReference>
<dbReference type="FunFam" id="3.40.50.11720:FF:000001">
    <property type="entry name" value="3-deoxy-D-manno-octulosonic acid transferase"/>
    <property type="match status" value="1"/>
</dbReference>
<dbReference type="UniPathway" id="UPA00958"/>
<evidence type="ECO:0000256" key="2">
    <source>
        <dbReference type="ARBA" id="ARBA00004713"/>
    </source>
</evidence>
<keyword evidence="7" id="KW-0812">Transmembrane</keyword>
<dbReference type="Proteomes" id="UP000094291">
    <property type="component" value="Unassembled WGS sequence"/>
</dbReference>
<feature type="active site" description="Proton acceptor" evidence="10">
    <location>
        <position position="58"/>
    </location>
</feature>
<dbReference type="OrthoDB" id="9789797at2"/>
<evidence type="ECO:0000256" key="9">
    <source>
        <dbReference type="ARBA" id="ARBA00049183"/>
    </source>
</evidence>
<evidence type="ECO:0000259" key="13">
    <source>
        <dbReference type="Pfam" id="PF04413"/>
    </source>
</evidence>
<dbReference type="AlphaFoldDB" id="A0A1E2VCS5"/>
<dbReference type="NCBIfam" id="NF004388">
    <property type="entry name" value="PRK05749.1-4"/>
    <property type="match status" value="1"/>
</dbReference>
<dbReference type="EC" id="2.4.99.12" evidence="4 12"/>
<evidence type="ECO:0000256" key="8">
    <source>
        <dbReference type="ARBA" id="ARBA00031445"/>
    </source>
</evidence>
<keyword evidence="12" id="KW-1003">Cell membrane</keyword>
<keyword evidence="7" id="KW-0735">Signal-anchor</keyword>
<dbReference type="STRING" id="197479.BFW38_15670"/>
<dbReference type="Gene3D" id="3.40.50.2000">
    <property type="entry name" value="Glycogen Phosphorylase B"/>
    <property type="match status" value="1"/>
</dbReference>
<dbReference type="GO" id="GO:0043842">
    <property type="term" value="F:Kdo transferase activity"/>
    <property type="evidence" value="ECO:0007669"/>
    <property type="project" value="UniProtKB-EC"/>
</dbReference>
<gene>
    <name evidence="14" type="ORF">BFW38_15670</name>
</gene>
<dbReference type="FunFam" id="3.40.50.2000:FF:000032">
    <property type="entry name" value="3-deoxy-D-manno-octulosonic acid transferase"/>
    <property type="match status" value="1"/>
</dbReference>
<evidence type="ECO:0000256" key="7">
    <source>
        <dbReference type="ARBA" id="ARBA00022968"/>
    </source>
</evidence>
<evidence type="ECO:0000256" key="11">
    <source>
        <dbReference type="PIRSR" id="PIRSR639901-2"/>
    </source>
</evidence>
<feature type="site" description="Transition state stabilizer" evidence="11">
    <location>
        <position position="127"/>
    </location>
</feature>
<name>A0A1E2VCS5_9GAMM</name>
<dbReference type="Pfam" id="PF04413">
    <property type="entry name" value="Glycos_transf_N"/>
    <property type="match status" value="1"/>
</dbReference>
<dbReference type="EMBL" id="MDTQ01000001">
    <property type="protein sequence ID" value="ODC04753.1"/>
    <property type="molecule type" value="Genomic_DNA"/>
</dbReference>
<feature type="site" description="Transition state stabilizer" evidence="11">
    <location>
        <position position="205"/>
    </location>
</feature>
<comment type="function">
    <text evidence="12">Involved in lipopolysaccharide (LPS) biosynthesis. Catalyzes the transfer of 3-deoxy-D-manno-octulosonate (Kdo) residue(s) from CMP-Kdo to lipid IV(A), the tetraacyldisaccharide-1,4'-bisphosphate precursor of lipid A.</text>
</comment>